<accession>A0ABU6YJG8</accession>
<reference evidence="2 3" key="1">
    <citation type="journal article" date="2023" name="Plants (Basel)">
        <title>Bridging the Gap: Combining Genomics and Transcriptomics Approaches to Understand Stylosanthes scabra, an Orphan Legume from the Brazilian Caatinga.</title>
        <authorList>
            <person name="Ferreira-Neto J.R.C."/>
            <person name="da Silva M.D."/>
            <person name="Binneck E."/>
            <person name="de Melo N.F."/>
            <person name="da Silva R.H."/>
            <person name="de Melo A.L.T.M."/>
            <person name="Pandolfi V."/>
            <person name="Bustamante F.O."/>
            <person name="Brasileiro-Vidal A.C."/>
            <person name="Benko-Iseppon A.M."/>
        </authorList>
    </citation>
    <scope>NUCLEOTIDE SEQUENCE [LARGE SCALE GENOMIC DNA]</scope>
    <source>
        <tissue evidence="2">Leaves</tissue>
    </source>
</reference>
<sequence>MKSEPSLHASSNRKIDGTTRKTSKRVHNSQAWPKNLKLPSGGNVTDQPLGPKLLRNKAANEWPTNKRESSKIGNIQCNLNRSQEDLDYPQLYKQGASPPQALGHAVGFVTKGTSSYLEHRGLAPHSKSFGQSLRDPTLTAFKHNQESFHVSLCDLEIGM</sequence>
<feature type="region of interest" description="Disordered" evidence="1">
    <location>
        <begin position="1"/>
        <end position="52"/>
    </location>
</feature>
<evidence type="ECO:0000313" key="2">
    <source>
        <dbReference type="EMBL" id="MED6210550.1"/>
    </source>
</evidence>
<name>A0ABU6YJG8_9FABA</name>
<evidence type="ECO:0000256" key="1">
    <source>
        <dbReference type="SAM" id="MobiDB-lite"/>
    </source>
</evidence>
<gene>
    <name evidence="2" type="ORF">PIB30_065150</name>
</gene>
<comment type="caution">
    <text evidence="2">The sequence shown here is derived from an EMBL/GenBank/DDBJ whole genome shotgun (WGS) entry which is preliminary data.</text>
</comment>
<dbReference type="Proteomes" id="UP001341840">
    <property type="component" value="Unassembled WGS sequence"/>
</dbReference>
<protein>
    <submittedName>
        <fullName evidence="2">Uncharacterized protein</fullName>
    </submittedName>
</protein>
<keyword evidence="3" id="KW-1185">Reference proteome</keyword>
<evidence type="ECO:0000313" key="3">
    <source>
        <dbReference type="Proteomes" id="UP001341840"/>
    </source>
</evidence>
<proteinExistence type="predicted"/>
<dbReference type="EMBL" id="JASCZI010242301">
    <property type="protein sequence ID" value="MED6210550.1"/>
    <property type="molecule type" value="Genomic_DNA"/>
</dbReference>
<organism evidence="2 3">
    <name type="scientific">Stylosanthes scabra</name>
    <dbReference type="NCBI Taxonomy" id="79078"/>
    <lineage>
        <taxon>Eukaryota</taxon>
        <taxon>Viridiplantae</taxon>
        <taxon>Streptophyta</taxon>
        <taxon>Embryophyta</taxon>
        <taxon>Tracheophyta</taxon>
        <taxon>Spermatophyta</taxon>
        <taxon>Magnoliopsida</taxon>
        <taxon>eudicotyledons</taxon>
        <taxon>Gunneridae</taxon>
        <taxon>Pentapetalae</taxon>
        <taxon>rosids</taxon>
        <taxon>fabids</taxon>
        <taxon>Fabales</taxon>
        <taxon>Fabaceae</taxon>
        <taxon>Papilionoideae</taxon>
        <taxon>50 kb inversion clade</taxon>
        <taxon>dalbergioids sensu lato</taxon>
        <taxon>Dalbergieae</taxon>
        <taxon>Pterocarpus clade</taxon>
        <taxon>Stylosanthes</taxon>
    </lineage>
</organism>